<gene>
    <name evidence="1" type="ORF">ACFQ4M_17055</name>
</gene>
<dbReference type="EMBL" id="JBHTMC010000032">
    <property type="protein sequence ID" value="MFD1265283.1"/>
    <property type="molecule type" value="Genomic_DNA"/>
</dbReference>
<protein>
    <submittedName>
        <fullName evidence="1">Uncharacterized protein</fullName>
    </submittedName>
</protein>
<reference evidence="2" key="1">
    <citation type="journal article" date="2019" name="Int. J. Syst. Evol. Microbiol.">
        <title>The Global Catalogue of Microorganisms (GCM) 10K type strain sequencing project: providing services to taxonomists for standard genome sequencing and annotation.</title>
        <authorList>
            <consortium name="The Broad Institute Genomics Platform"/>
            <consortium name="The Broad Institute Genome Sequencing Center for Infectious Disease"/>
            <person name="Wu L."/>
            <person name="Ma J."/>
        </authorList>
    </citation>
    <scope>NUCLEOTIDE SEQUENCE [LARGE SCALE GENOMIC DNA]</scope>
    <source>
        <strain evidence="2">CCUG 48884</strain>
    </source>
</reference>
<sequence length="212" mass="23494">MTAKAKFSGPVCPVVELPPELSGQLQGYAVQHCARDIDPSEFADLLSMHTIYAAAAIQLHRAGGTNKEERELELSSLKASLADSERKLFMLSFETHILFASPDDSDPVAETRRSLQLMMRQVDAALQTLKQQPRAPRFDERVREVATELAECFAETLEHFGAPVSRTSDADFDGSSPAVELLERLGSIAGITLSKRTWRDYLSRRSKRPDCG</sequence>
<name>A0ABW3WHD2_9RHOO</name>
<dbReference type="RefSeq" id="WP_277834286.1">
    <property type="nucleotide sequence ID" value="NZ_JARQZE010000012.1"/>
</dbReference>
<accession>A0ABW3WHD2</accession>
<keyword evidence="2" id="KW-1185">Reference proteome</keyword>
<evidence type="ECO:0000313" key="1">
    <source>
        <dbReference type="EMBL" id="MFD1265283.1"/>
    </source>
</evidence>
<dbReference type="Proteomes" id="UP001597158">
    <property type="component" value="Unassembled WGS sequence"/>
</dbReference>
<evidence type="ECO:0000313" key="2">
    <source>
        <dbReference type="Proteomes" id="UP001597158"/>
    </source>
</evidence>
<organism evidence="1 2">
    <name type="scientific">Thauera mechernichensis</name>
    <dbReference type="NCBI Taxonomy" id="82788"/>
    <lineage>
        <taxon>Bacteria</taxon>
        <taxon>Pseudomonadati</taxon>
        <taxon>Pseudomonadota</taxon>
        <taxon>Betaproteobacteria</taxon>
        <taxon>Rhodocyclales</taxon>
        <taxon>Zoogloeaceae</taxon>
        <taxon>Thauera</taxon>
    </lineage>
</organism>
<proteinExistence type="predicted"/>
<comment type="caution">
    <text evidence="1">The sequence shown here is derived from an EMBL/GenBank/DDBJ whole genome shotgun (WGS) entry which is preliminary data.</text>
</comment>